<accession>A0ABM5LV03</accession>
<evidence type="ECO:0000313" key="1">
    <source>
        <dbReference type="EMBL" id="ADP31670.1"/>
    </source>
</evidence>
<evidence type="ECO:0000313" key="2">
    <source>
        <dbReference type="Proteomes" id="UP000006867"/>
    </source>
</evidence>
<proteinExistence type="predicted"/>
<keyword evidence="2" id="KW-1185">Reference proteome</keyword>
<dbReference type="EMBL" id="CP002207">
    <property type="protein sequence ID" value="ADP31670.1"/>
    <property type="molecule type" value="Genomic_DNA"/>
</dbReference>
<dbReference type="Proteomes" id="UP000006867">
    <property type="component" value="Chromosome"/>
</dbReference>
<gene>
    <name evidence="1" type="ordered locus">BATR1942_03580</name>
</gene>
<name>A0ABM5LV03_BACA1</name>
<organism evidence="1 2">
    <name type="scientific">Bacillus atrophaeus (strain 1942)</name>
    <dbReference type="NCBI Taxonomy" id="720555"/>
    <lineage>
        <taxon>Bacteria</taxon>
        <taxon>Bacillati</taxon>
        <taxon>Bacillota</taxon>
        <taxon>Bacilli</taxon>
        <taxon>Bacillales</taxon>
        <taxon>Bacillaceae</taxon>
        <taxon>Bacillus</taxon>
    </lineage>
</organism>
<sequence length="80" mass="8941">MKVAGKAVKNMEKAEKIEKQFQKGAKTAEEVGKFGGGIIAKNIPNMSKKEILDSLPTEWKYTEHNGLFMLEILVETSDEN</sequence>
<protein>
    <submittedName>
        <fullName evidence="1">Transposase</fullName>
    </submittedName>
</protein>
<reference evidence="1 2" key="1">
    <citation type="journal article" date="2011" name="Front. Microbiol.">
        <title>Genomic signatures of strain selection and enhancement in Bacillus atrophaeus var. globigii, a historical biowarfare simulant.</title>
        <authorList>
            <person name="Gibbons H.S."/>
            <person name="Broomall S.M."/>
            <person name="McNew L.A."/>
            <person name="Daligault H."/>
            <person name="Chapman C."/>
            <person name="Bruce D."/>
            <person name="Karavis M."/>
            <person name="Krepps M."/>
            <person name="McGregor P.A."/>
            <person name="Hong C."/>
            <person name="Park K.H."/>
            <person name="Akmal A."/>
            <person name="Feldman A."/>
            <person name="Lin J.S."/>
            <person name="Chang W.E."/>
            <person name="Higgs B.W."/>
            <person name="Demirev P."/>
            <person name="Lindquist J."/>
            <person name="Liem A."/>
            <person name="Fochler E."/>
            <person name="Read T.D."/>
            <person name="Tapia R."/>
            <person name="Johnson S."/>
            <person name="Bishop-Lilly K.A."/>
            <person name="Detter C."/>
            <person name="Han C."/>
            <person name="Sozhamannan S."/>
            <person name="Rosenzweig C.N."/>
            <person name="Skowronski E.W."/>
        </authorList>
    </citation>
    <scope>NUCLEOTIDE SEQUENCE [LARGE SCALE GENOMIC DNA]</scope>
    <source>
        <strain evidence="1 2">1942</strain>
    </source>
</reference>